<dbReference type="PANTHER" id="PTHR30349:SF81">
    <property type="entry name" value="TYROSINE RECOMBINASE XERC"/>
    <property type="match status" value="1"/>
</dbReference>
<dbReference type="PROSITE" id="PS51900">
    <property type="entry name" value="CB"/>
    <property type="match status" value="1"/>
</dbReference>
<dbReference type="EMBL" id="FOWX01000082">
    <property type="protein sequence ID" value="SFQ35658.1"/>
    <property type="molecule type" value="Genomic_DNA"/>
</dbReference>
<dbReference type="Proteomes" id="UP000198784">
    <property type="component" value="Unassembled WGS sequence"/>
</dbReference>
<keyword evidence="3 5" id="KW-0238">DNA-binding</keyword>
<dbReference type="OrthoDB" id="9801717at2"/>
<dbReference type="AlphaFoldDB" id="A0A1I5XUR6"/>
<keyword evidence="4" id="KW-0233">DNA recombination</keyword>
<dbReference type="InterPro" id="IPR044068">
    <property type="entry name" value="CB"/>
</dbReference>
<reference evidence="9" key="1">
    <citation type="submission" date="2016-10" db="EMBL/GenBank/DDBJ databases">
        <authorList>
            <person name="Varghese N."/>
            <person name="Submissions S."/>
        </authorList>
    </citation>
    <scope>NUCLEOTIDE SEQUENCE [LARGE SCALE GENOMIC DNA]</scope>
    <source>
        <strain evidence="9">DSM 17834</strain>
    </source>
</reference>
<dbReference type="STRING" id="289003.SAMN05216190_1823"/>
<dbReference type="Pfam" id="PF00589">
    <property type="entry name" value="Phage_integrase"/>
    <property type="match status" value="1"/>
</dbReference>
<evidence type="ECO:0000259" key="6">
    <source>
        <dbReference type="PROSITE" id="PS51898"/>
    </source>
</evidence>
<dbReference type="Gene3D" id="1.10.150.130">
    <property type="match status" value="1"/>
</dbReference>
<dbReference type="PANTHER" id="PTHR30349">
    <property type="entry name" value="PHAGE INTEGRASE-RELATED"/>
    <property type="match status" value="1"/>
</dbReference>
<dbReference type="SUPFAM" id="SSF56349">
    <property type="entry name" value="DNA breaking-rejoining enzymes"/>
    <property type="match status" value="1"/>
</dbReference>
<dbReference type="InterPro" id="IPR010998">
    <property type="entry name" value="Integrase_recombinase_N"/>
</dbReference>
<dbReference type="InterPro" id="IPR004107">
    <property type="entry name" value="Integrase_SAM-like_N"/>
</dbReference>
<dbReference type="PROSITE" id="PS51898">
    <property type="entry name" value="TYR_RECOMBINASE"/>
    <property type="match status" value="1"/>
</dbReference>
<dbReference type="InterPro" id="IPR050090">
    <property type="entry name" value="Tyrosine_recombinase_XerCD"/>
</dbReference>
<dbReference type="InterPro" id="IPR013762">
    <property type="entry name" value="Integrase-like_cat_sf"/>
</dbReference>
<sequence>MNELGTVVRAFFEDHLKVQKGLRPSSIRSYRDVLKLFLKQISDRRQCPITRLKLTDLVADEVLAFLRSLEAQRGNQVRTRNQRLAALRTFFRYLASRAPEMLAEAARVEAIPTKRCPPPPTYYLERDEVDQLLAAISTTATGLRDRAILTLMYNTGARVQEIADLRVQDIDLDGPHRVRLHGKGDKWRACPIWPETAQLLKQLESVHEGKPDAPLFYSRLHAPLTRFGLYKLVKRYAANLPQASPNSGEARRISPHVFRHTAAMHLLEAGVEINVIRAWLGHVSLETTNRYAEINIRTKEAAVALCAPPDQSSAASSQAGAWHRDVDLLKWLNSL</sequence>
<evidence type="ECO:0000259" key="7">
    <source>
        <dbReference type="PROSITE" id="PS51900"/>
    </source>
</evidence>
<dbReference type="GO" id="GO:0006310">
    <property type="term" value="P:DNA recombination"/>
    <property type="evidence" value="ECO:0007669"/>
    <property type="project" value="UniProtKB-KW"/>
</dbReference>
<evidence type="ECO:0000256" key="2">
    <source>
        <dbReference type="ARBA" id="ARBA00022908"/>
    </source>
</evidence>
<evidence type="ECO:0000313" key="8">
    <source>
        <dbReference type="EMBL" id="SFQ35658.1"/>
    </source>
</evidence>
<evidence type="ECO:0000256" key="1">
    <source>
        <dbReference type="ARBA" id="ARBA00022829"/>
    </source>
</evidence>
<evidence type="ECO:0000256" key="5">
    <source>
        <dbReference type="PROSITE-ProRule" id="PRU01248"/>
    </source>
</evidence>
<dbReference type="Gene3D" id="1.10.443.10">
    <property type="entry name" value="Intergrase catalytic core"/>
    <property type="match status" value="1"/>
</dbReference>
<gene>
    <name evidence="8" type="ORF">SAMN05216190_1823</name>
</gene>
<dbReference type="GO" id="GO:0003677">
    <property type="term" value="F:DNA binding"/>
    <property type="evidence" value="ECO:0007669"/>
    <property type="project" value="UniProtKB-UniRule"/>
</dbReference>
<dbReference type="RefSeq" id="WP_090506198.1">
    <property type="nucleotide sequence ID" value="NZ_FOWX01000082.1"/>
</dbReference>
<dbReference type="InterPro" id="IPR011010">
    <property type="entry name" value="DNA_brk_join_enz"/>
</dbReference>
<accession>A0A1I5XUR6</accession>
<dbReference type="InterPro" id="IPR002104">
    <property type="entry name" value="Integrase_catalytic"/>
</dbReference>
<keyword evidence="1" id="KW-0159">Chromosome partition</keyword>
<dbReference type="GO" id="GO:0015074">
    <property type="term" value="P:DNA integration"/>
    <property type="evidence" value="ECO:0007669"/>
    <property type="project" value="UniProtKB-KW"/>
</dbReference>
<evidence type="ECO:0000313" key="9">
    <source>
        <dbReference type="Proteomes" id="UP000198784"/>
    </source>
</evidence>
<keyword evidence="9" id="KW-1185">Reference proteome</keyword>
<feature type="domain" description="Core-binding (CB)" evidence="7">
    <location>
        <begin position="2"/>
        <end position="95"/>
    </location>
</feature>
<evidence type="ECO:0000256" key="3">
    <source>
        <dbReference type="ARBA" id="ARBA00023125"/>
    </source>
</evidence>
<keyword evidence="2" id="KW-0229">DNA integration</keyword>
<proteinExistence type="predicted"/>
<organism evidence="8 9">
    <name type="scientific">Pseudomonas borbori</name>
    <dbReference type="NCBI Taxonomy" id="289003"/>
    <lineage>
        <taxon>Bacteria</taxon>
        <taxon>Pseudomonadati</taxon>
        <taxon>Pseudomonadota</taxon>
        <taxon>Gammaproteobacteria</taxon>
        <taxon>Pseudomonadales</taxon>
        <taxon>Pseudomonadaceae</taxon>
        <taxon>Pseudomonas</taxon>
    </lineage>
</organism>
<dbReference type="Pfam" id="PF02899">
    <property type="entry name" value="Phage_int_SAM_1"/>
    <property type="match status" value="1"/>
</dbReference>
<evidence type="ECO:0000256" key="4">
    <source>
        <dbReference type="ARBA" id="ARBA00023172"/>
    </source>
</evidence>
<name>A0A1I5XUR6_9PSED</name>
<feature type="domain" description="Tyr recombinase" evidence="6">
    <location>
        <begin position="119"/>
        <end position="304"/>
    </location>
</feature>
<protein>
    <submittedName>
        <fullName evidence="8">Site-specific recombinase XerD</fullName>
    </submittedName>
</protein>
<dbReference type="GO" id="GO:0007059">
    <property type="term" value="P:chromosome segregation"/>
    <property type="evidence" value="ECO:0007669"/>
    <property type="project" value="UniProtKB-KW"/>
</dbReference>